<dbReference type="InterPro" id="IPR039424">
    <property type="entry name" value="SBP_5"/>
</dbReference>
<reference evidence="3 4" key="1">
    <citation type="journal article" date="2022" name="bioRxiv">
        <title>Ecology and evolution of chlamydial symbionts of arthropods.</title>
        <authorList>
            <person name="Halter T."/>
            <person name="Koestlbacher S."/>
            <person name="Collingro A."/>
            <person name="Sixt B.S."/>
            <person name="Toenshoff E.R."/>
            <person name="Hendrickx F."/>
            <person name="Kostanjsek R."/>
            <person name="Horn M."/>
        </authorList>
    </citation>
    <scope>NUCLEOTIDE SEQUENCE [LARGE SCALE GENOMIC DNA]</scope>
    <source>
        <strain evidence="3">W744xW776</strain>
    </source>
</reference>
<proteinExistence type="predicted"/>
<dbReference type="Gene3D" id="3.90.76.10">
    <property type="entry name" value="Dipeptide-binding Protein, Domain 1"/>
    <property type="match status" value="1"/>
</dbReference>
<dbReference type="Gene3D" id="3.40.190.10">
    <property type="entry name" value="Periplasmic binding protein-like II"/>
    <property type="match status" value="1"/>
</dbReference>
<dbReference type="CDD" id="cd08504">
    <property type="entry name" value="PBP2_OppA"/>
    <property type="match status" value="1"/>
</dbReference>
<feature type="domain" description="Solute-binding protein family 5" evidence="2">
    <location>
        <begin position="77"/>
        <end position="467"/>
    </location>
</feature>
<keyword evidence="4" id="KW-1185">Reference proteome</keyword>
<evidence type="ECO:0000259" key="2">
    <source>
        <dbReference type="Pfam" id="PF00496"/>
    </source>
</evidence>
<protein>
    <submittedName>
        <fullName evidence="3">Oligopeptide-binding protein OppA</fullName>
    </submittedName>
</protein>
<organism evidence="3 4">
    <name type="scientific">Candidatus Rhabdochlamydia oedothoracis</name>
    <dbReference type="NCBI Taxonomy" id="2720720"/>
    <lineage>
        <taxon>Bacteria</taxon>
        <taxon>Pseudomonadati</taxon>
        <taxon>Chlamydiota</taxon>
        <taxon>Chlamydiia</taxon>
        <taxon>Parachlamydiales</taxon>
        <taxon>Candidatus Rhabdochlamydiaceae</taxon>
        <taxon>Candidatus Rhabdochlamydia</taxon>
    </lineage>
</organism>
<keyword evidence="1" id="KW-0812">Transmembrane</keyword>
<dbReference type="Proteomes" id="UP000826014">
    <property type="component" value="Chromosome"/>
</dbReference>
<gene>
    <name evidence="3" type="ORF">RHABOEDO_000556</name>
</gene>
<dbReference type="InterPro" id="IPR000914">
    <property type="entry name" value="SBP_5_dom"/>
</dbReference>
<name>A0ABX8V5T1_9BACT</name>
<dbReference type="PANTHER" id="PTHR30290:SF83">
    <property type="entry name" value="ABC TRANSPORTER SUBSTRATE-BINDING PROTEIN"/>
    <property type="match status" value="1"/>
</dbReference>
<dbReference type="SUPFAM" id="SSF53850">
    <property type="entry name" value="Periplasmic binding protein-like II"/>
    <property type="match status" value="1"/>
</dbReference>
<evidence type="ECO:0000313" key="3">
    <source>
        <dbReference type="EMBL" id="QYF48400.1"/>
    </source>
</evidence>
<sequence length="550" mass="63893">MERTFFLIIIISGVLFFFIFVKSLNQTKIVQTLRLNIKAEPKTMDPRKGGEQYSSQMHFLFFEGLVKLYPDGSIKLAQAESYELSEDNLQITFHLRDTVWSNNTPVTAYDFEQSWKDILDPKFPSLQSNLFSPIKNADAAKQGLIPLDEVGIKAIDAKTLRITLDKPTPYLFKLLACSSFSPVNIKNDRQNSNWADHAGLNFLCNGPYLLEKWDHENQIIAISNPHYRKTQDLRPKKIIFNVIKNDQITLQMFEKGLIDVIGDSLTSIPLDAVPSLEKKWTISRKPRASTLLITLNTEKFPFNHPKIRRAFGLAINRQELIGSFGKGIKKSILADYINIAYQASMSATNLVPPCLKENRHRSFFKDNDVVQAKTFLEEAMVELGISREIFDSVILYYYSRTFGADELMQKLQQQWLNALDIFIKIEYLDSKTIMDKLIKGDYHMCFMRRDALYNDPMSVLERFKYKDYIKNYSNWENQEYIRLLDKSFYEQSDARSQILEQAERIFLNEMPVIPLYHEDYIYIINPNLKYKVPLSGDRLLLPLSFEDQGC</sequence>
<accession>A0ABX8V5T1</accession>
<dbReference type="Pfam" id="PF00496">
    <property type="entry name" value="SBP_bac_5"/>
    <property type="match status" value="1"/>
</dbReference>
<keyword evidence="1" id="KW-0472">Membrane</keyword>
<dbReference type="PANTHER" id="PTHR30290">
    <property type="entry name" value="PERIPLASMIC BINDING COMPONENT OF ABC TRANSPORTER"/>
    <property type="match status" value="1"/>
</dbReference>
<feature type="transmembrane region" description="Helical" evidence="1">
    <location>
        <begin position="6"/>
        <end position="24"/>
    </location>
</feature>
<dbReference type="InterPro" id="IPR030678">
    <property type="entry name" value="Peptide/Ni-bd"/>
</dbReference>
<evidence type="ECO:0000256" key="1">
    <source>
        <dbReference type="SAM" id="Phobius"/>
    </source>
</evidence>
<keyword evidence="1" id="KW-1133">Transmembrane helix</keyword>
<dbReference type="Gene3D" id="3.10.105.10">
    <property type="entry name" value="Dipeptide-binding Protein, Domain 3"/>
    <property type="match status" value="1"/>
</dbReference>
<dbReference type="PIRSF" id="PIRSF002741">
    <property type="entry name" value="MppA"/>
    <property type="match status" value="1"/>
</dbReference>
<dbReference type="EMBL" id="CP075587">
    <property type="protein sequence ID" value="QYF48400.1"/>
    <property type="molecule type" value="Genomic_DNA"/>
</dbReference>
<evidence type="ECO:0000313" key="4">
    <source>
        <dbReference type="Proteomes" id="UP000826014"/>
    </source>
</evidence>